<evidence type="ECO:0000313" key="6">
    <source>
        <dbReference type="EMBL" id="SDM86270.1"/>
    </source>
</evidence>
<dbReference type="AlphaFoldDB" id="A0A1G9WP35"/>
<dbReference type="InterPro" id="IPR036909">
    <property type="entry name" value="Cyt_c-like_dom_sf"/>
</dbReference>
<accession>A0A1G9WP35</accession>
<sequence length="901" mass="101224">MNRNTYLKLAGLLVIVFFLGISFIDNVKETTRDRIRELDPKVEKLKLQPNFKAEHLYSPSESKNGSWVAMTFDNKGRMIACDQYGYLYRLTIPPIGTDAVKSKVIVEKLELKITGDTSSAKIKMGYAQGLLYAFNSLYVMVNHKSDTSMAKGSGLYRLQDTNNDDQYDQITLLKDLVTPGGEHGPHSMVISPDKKSIHLIAGNHVDVPKMDAYRLPETWQEDNLFPLIKDPNGHANDRMAPGGFVVKINPEGTNWELISAGYRNAFDLAFNEVGDMFVYDADMEWDFGMPWYRPTRISHSTSGSEFGWRTGNSKWSPAYPDNLPAILNIGQGSPTSLFSGNNARFPEKYRKGLFAFDWSFGIIYAVQLTPSGSSYKASAEEFISGAPLPLTDGIIGPDGAMYFLTGGRKLDSDLYRVYYGDNKLPNAPIISKTSADIVQARNLRRRLETFHGAPNKLAIGMAWPNMKNSDRYIRYAARIAMEHQPISQWQERAFIEKDPQILTQAMIAMARTGNRGLQVRMINALMNINFNLLPKSQQIDVLRAYELIISRMGKPYDAEKVKLSSYLNQFYPAKSNELNRSFSKVLVALDDPLVVQKTLALLDGVVLDVDDQKSFMQSSDLILRNPQYGLDIAGMLAKTPPAQQIYYVTALSEAKNGWTTELREKYFKWYYTAFGYKGGNSFIGFIDKARKMALANLPQNQFEHYNKISGNELLTNNGMKLASAGSPKGPGRTWKIDEALKFVQNDSTDRNFEQGKMLFSATQCISCHNMKGEGGAVGPALTQLGTRFSARDILESILEPNKVISDQYAYTSYYLKDGGSVTGRLKNEDSEKYYISQNPFAPQTMREVLKKNVVRTRISDVSSMYPGMINGLNKEELKDLMAYLVSGSNKDHAIYKPKSIK</sequence>
<dbReference type="InterPro" id="IPR011042">
    <property type="entry name" value="6-blade_b-propeller_TolB-like"/>
</dbReference>
<dbReference type="InterPro" id="IPR011041">
    <property type="entry name" value="Quinoprot_gluc/sorb_DH_b-prop"/>
</dbReference>
<name>A0A1G9WP35_9SPHI</name>
<dbReference type="NCBIfam" id="TIGR02603">
    <property type="entry name" value="CxxCH_TIGR02603"/>
    <property type="match status" value="1"/>
</dbReference>
<dbReference type="PROSITE" id="PS51007">
    <property type="entry name" value="CYTC"/>
    <property type="match status" value="1"/>
</dbReference>
<dbReference type="STRING" id="990371.SAMN05421813_12625"/>
<keyword evidence="1 4" id="KW-0349">Heme</keyword>
<organism evidence="6 7">
    <name type="scientific">Daejeonella rubra</name>
    <dbReference type="NCBI Taxonomy" id="990371"/>
    <lineage>
        <taxon>Bacteria</taxon>
        <taxon>Pseudomonadati</taxon>
        <taxon>Bacteroidota</taxon>
        <taxon>Sphingobacteriia</taxon>
        <taxon>Sphingobacteriales</taxon>
        <taxon>Sphingobacteriaceae</taxon>
        <taxon>Daejeonella</taxon>
    </lineage>
</organism>
<dbReference type="PANTHER" id="PTHR33546">
    <property type="entry name" value="LARGE, MULTIFUNCTIONAL SECRETED PROTEIN-RELATED"/>
    <property type="match status" value="1"/>
</dbReference>
<dbReference type="InterPro" id="IPR009056">
    <property type="entry name" value="Cyt_c-like_dom"/>
</dbReference>
<dbReference type="GO" id="GO:0020037">
    <property type="term" value="F:heme binding"/>
    <property type="evidence" value="ECO:0007669"/>
    <property type="project" value="InterPro"/>
</dbReference>
<dbReference type="InterPro" id="IPR013427">
    <property type="entry name" value="Haem-bd_dom_put"/>
</dbReference>
<reference evidence="7" key="1">
    <citation type="submission" date="2016-10" db="EMBL/GenBank/DDBJ databases">
        <authorList>
            <person name="Varghese N."/>
            <person name="Submissions S."/>
        </authorList>
    </citation>
    <scope>NUCLEOTIDE SEQUENCE [LARGE SCALE GENOMIC DNA]</scope>
    <source>
        <strain evidence="7">DSM 24536</strain>
    </source>
</reference>
<dbReference type="Pfam" id="PF00034">
    <property type="entry name" value="Cytochrom_C"/>
    <property type="match status" value="1"/>
</dbReference>
<evidence type="ECO:0000256" key="1">
    <source>
        <dbReference type="ARBA" id="ARBA00022617"/>
    </source>
</evidence>
<protein>
    <submittedName>
        <fullName evidence="6">Putative heme-binding domain-containing protein</fullName>
    </submittedName>
</protein>
<dbReference type="Gene3D" id="1.10.760.10">
    <property type="entry name" value="Cytochrome c-like domain"/>
    <property type="match status" value="1"/>
</dbReference>
<feature type="domain" description="Cytochrome c" evidence="5">
    <location>
        <begin position="750"/>
        <end position="888"/>
    </location>
</feature>
<keyword evidence="7" id="KW-1185">Reference proteome</keyword>
<evidence type="ECO:0000256" key="4">
    <source>
        <dbReference type="PROSITE-ProRule" id="PRU00433"/>
    </source>
</evidence>
<dbReference type="GO" id="GO:0046872">
    <property type="term" value="F:metal ion binding"/>
    <property type="evidence" value="ECO:0007669"/>
    <property type="project" value="UniProtKB-KW"/>
</dbReference>
<dbReference type="PANTHER" id="PTHR33546:SF1">
    <property type="entry name" value="LARGE, MULTIFUNCTIONAL SECRETED PROTEIN"/>
    <property type="match status" value="1"/>
</dbReference>
<dbReference type="EMBL" id="FNHH01000026">
    <property type="protein sequence ID" value="SDM86270.1"/>
    <property type="molecule type" value="Genomic_DNA"/>
</dbReference>
<dbReference type="Proteomes" id="UP000199226">
    <property type="component" value="Unassembled WGS sequence"/>
</dbReference>
<dbReference type="RefSeq" id="WP_090706181.1">
    <property type="nucleotide sequence ID" value="NZ_FNHH01000026.1"/>
</dbReference>
<keyword evidence="3 4" id="KW-0408">Iron</keyword>
<dbReference type="OrthoDB" id="627427at2"/>
<evidence type="ECO:0000256" key="3">
    <source>
        <dbReference type="ARBA" id="ARBA00023004"/>
    </source>
</evidence>
<gene>
    <name evidence="6" type="ORF">SAMN05421813_12625</name>
</gene>
<evidence type="ECO:0000256" key="2">
    <source>
        <dbReference type="ARBA" id="ARBA00022723"/>
    </source>
</evidence>
<evidence type="ECO:0000313" key="7">
    <source>
        <dbReference type="Proteomes" id="UP000199226"/>
    </source>
</evidence>
<dbReference type="SUPFAM" id="SSF46626">
    <property type="entry name" value="Cytochrome c"/>
    <property type="match status" value="1"/>
</dbReference>
<dbReference type="GO" id="GO:0009055">
    <property type="term" value="F:electron transfer activity"/>
    <property type="evidence" value="ECO:0007669"/>
    <property type="project" value="InterPro"/>
</dbReference>
<proteinExistence type="predicted"/>
<dbReference type="Gene3D" id="2.120.10.30">
    <property type="entry name" value="TolB, C-terminal domain"/>
    <property type="match status" value="1"/>
</dbReference>
<dbReference type="SUPFAM" id="SSF50952">
    <property type="entry name" value="Soluble quinoprotein glucose dehydrogenase"/>
    <property type="match status" value="1"/>
</dbReference>
<keyword evidence="2 4" id="KW-0479">Metal-binding</keyword>
<evidence type="ECO:0000259" key="5">
    <source>
        <dbReference type="PROSITE" id="PS51007"/>
    </source>
</evidence>